<dbReference type="Proteomes" id="UP000244060">
    <property type="component" value="Unassembled WGS sequence"/>
</dbReference>
<sequence length="174" mass="18860">MNWLLNIVTVTGLAGLFAALVPAHELDELMLALIAALPVMAAVLVLRAGTPMPSAGWERIDPVRRHRFTRRLVERTLAYRRAVFILSGTFLALAAMFAVGKGGVLDGRLTDWQEQLVAAVVGGLLGLCGSCLPEVLRRECAVADIQKRLVDELPVFRSNRPGAQIVRLVTPRGA</sequence>
<gene>
    <name evidence="1" type="ORF">C8J28_104180</name>
</gene>
<accession>A0A2T5KBA6</accession>
<evidence type="ECO:0000313" key="1">
    <source>
        <dbReference type="EMBL" id="PTR19695.1"/>
    </source>
</evidence>
<dbReference type="AlphaFoldDB" id="A0A2T5KBA6"/>
<reference evidence="1 2" key="1">
    <citation type="submission" date="2018-04" db="EMBL/GenBank/DDBJ databases">
        <title>Genomic Encyclopedia of Type Strains, Phase III (KMG-III): the genomes of soil and plant-associated and newly described type strains.</title>
        <authorList>
            <person name="Whitman W."/>
        </authorList>
    </citation>
    <scope>NUCLEOTIDE SEQUENCE [LARGE SCALE GENOMIC DNA]</scope>
    <source>
        <strain evidence="1 2">KA25</strain>
    </source>
</reference>
<dbReference type="OrthoDB" id="7691466at2"/>
<proteinExistence type="predicted"/>
<evidence type="ECO:0000313" key="2">
    <source>
        <dbReference type="Proteomes" id="UP000244060"/>
    </source>
</evidence>
<organism evidence="1 2">
    <name type="scientific">Cereibacter azotoformans</name>
    <dbReference type="NCBI Taxonomy" id="43057"/>
    <lineage>
        <taxon>Bacteria</taxon>
        <taxon>Pseudomonadati</taxon>
        <taxon>Pseudomonadota</taxon>
        <taxon>Alphaproteobacteria</taxon>
        <taxon>Rhodobacterales</taxon>
        <taxon>Paracoccaceae</taxon>
        <taxon>Cereibacter</taxon>
    </lineage>
</organism>
<dbReference type="RefSeq" id="WP_011908915.1">
    <property type="nucleotide sequence ID" value="NZ_CP089965.1"/>
</dbReference>
<keyword evidence="2" id="KW-1185">Reference proteome</keyword>
<protein>
    <submittedName>
        <fullName evidence="1">Uncharacterized protein</fullName>
    </submittedName>
</protein>
<comment type="caution">
    <text evidence="1">The sequence shown here is derived from an EMBL/GenBank/DDBJ whole genome shotgun (WGS) entry which is preliminary data.</text>
</comment>
<dbReference type="EMBL" id="QAOT01000004">
    <property type="protein sequence ID" value="PTR19695.1"/>
    <property type="molecule type" value="Genomic_DNA"/>
</dbReference>
<name>A0A2T5KBA6_9RHOB</name>